<organism evidence="2 3">
    <name type="scientific">Caenorhabditis tropicalis</name>
    <dbReference type="NCBI Taxonomy" id="1561998"/>
    <lineage>
        <taxon>Eukaryota</taxon>
        <taxon>Metazoa</taxon>
        <taxon>Ecdysozoa</taxon>
        <taxon>Nematoda</taxon>
        <taxon>Chromadorea</taxon>
        <taxon>Rhabditida</taxon>
        <taxon>Rhabditina</taxon>
        <taxon>Rhabditomorpha</taxon>
        <taxon>Rhabditoidea</taxon>
        <taxon>Rhabditidae</taxon>
        <taxon>Peloderinae</taxon>
        <taxon>Caenorhabditis</taxon>
    </lineage>
</organism>
<reference evidence="3" key="1">
    <citation type="submission" date="2016-11" db="UniProtKB">
        <authorList>
            <consortium name="WormBaseParasite"/>
        </authorList>
    </citation>
    <scope>IDENTIFICATION</scope>
</reference>
<protein>
    <submittedName>
        <fullName evidence="3">RSN1_7TM domain-containing protein</fullName>
    </submittedName>
</protein>
<keyword evidence="2" id="KW-1185">Reference proteome</keyword>
<sequence length="148" mass="16999">MPAVWSKINEYWTWFLWGKTPYNELSDEMKKDARRDLYARLFFIANIPFFGVVYGSFLVSMYPATTLGDLFMKYRPPEKVRKGESPRDLIGFSEICKKGIAGFCIGVYIVLQSLTMGAGLIYVTIPFYSFAFRPVYSIGSSIFSRFLA</sequence>
<evidence type="ECO:0000313" key="3">
    <source>
        <dbReference type="WBParaSite" id="Csp11.Scaffold629.g11289.t1"/>
    </source>
</evidence>
<feature type="transmembrane region" description="Helical" evidence="1">
    <location>
        <begin position="37"/>
        <end position="62"/>
    </location>
</feature>
<name>A0A1I7TSD2_9PELO</name>
<dbReference type="eggNOG" id="ENOG502TIFZ">
    <property type="taxonomic scope" value="Eukaryota"/>
</dbReference>
<keyword evidence="1" id="KW-0812">Transmembrane</keyword>
<dbReference type="AlphaFoldDB" id="A0A1I7TSD2"/>
<dbReference type="Proteomes" id="UP000095282">
    <property type="component" value="Unplaced"/>
</dbReference>
<evidence type="ECO:0000313" key="2">
    <source>
        <dbReference type="Proteomes" id="UP000095282"/>
    </source>
</evidence>
<accession>A0A1I7TSD2</accession>
<evidence type="ECO:0000256" key="1">
    <source>
        <dbReference type="SAM" id="Phobius"/>
    </source>
</evidence>
<feature type="transmembrane region" description="Helical" evidence="1">
    <location>
        <begin position="100"/>
        <end position="123"/>
    </location>
</feature>
<keyword evidence="1" id="KW-0472">Membrane</keyword>
<dbReference type="WBParaSite" id="Csp11.Scaffold629.g11289.t1">
    <property type="protein sequence ID" value="Csp11.Scaffold629.g11289.t1"/>
    <property type="gene ID" value="Csp11.Scaffold629.g11289"/>
</dbReference>
<proteinExistence type="predicted"/>
<keyword evidence="1" id="KW-1133">Transmembrane helix</keyword>